<proteinExistence type="inferred from homology"/>
<dbReference type="Pfam" id="PF13041">
    <property type="entry name" value="PPR_2"/>
    <property type="match status" value="2"/>
</dbReference>
<dbReference type="NCBIfam" id="TIGR00756">
    <property type="entry name" value="PPR"/>
    <property type="match status" value="5"/>
</dbReference>
<comment type="similarity">
    <text evidence="1">Belongs to the PPR family. PCMP-H subfamily.</text>
</comment>
<dbReference type="SUPFAM" id="SSF56672">
    <property type="entry name" value="DNA/RNA polymerases"/>
    <property type="match status" value="1"/>
</dbReference>
<evidence type="ECO:0000256" key="2">
    <source>
        <dbReference type="ARBA" id="ARBA00022737"/>
    </source>
</evidence>
<dbReference type="Pfam" id="PF07727">
    <property type="entry name" value="RVT_2"/>
    <property type="match status" value="1"/>
</dbReference>
<dbReference type="Pfam" id="PF25597">
    <property type="entry name" value="SH3_retrovirus"/>
    <property type="match status" value="1"/>
</dbReference>
<evidence type="ECO:0000256" key="1">
    <source>
        <dbReference type="ARBA" id="ARBA00006643"/>
    </source>
</evidence>
<feature type="repeat" description="PPR" evidence="3">
    <location>
        <begin position="1010"/>
        <end position="1040"/>
    </location>
</feature>
<dbReference type="PANTHER" id="PTHR47926:SF410">
    <property type="entry name" value="(WILD MALAYSIAN BANANA) HYPOTHETICAL PROTEIN"/>
    <property type="match status" value="1"/>
</dbReference>
<dbReference type="InterPro" id="IPR036397">
    <property type="entry name" value="RNaseH_sf"/>
</dbReference>
<feature type="compositionally biased region" description="Low complexity" evidence="4">
    <location>
        <begin position="250"/>
        <end position="276"/>
    </location>
</feature>
<dbReference type="InterPro" id="IPR002885">
    <property type="entry name" value="PPR_rpt"/>
</dbReference>
<dbReference type="GO" id="GO:0009451">
    <property type="term" value="P:RNA modification"/>
    <property type="evidence" value="ECO:0007669"/>
    <property type="project" value="InterPro"/>
</dbReference>
<dbReference type="InterPro" id="IPR001584">
    <property type="entry name" value="Integrase_cat-core"/>
</dbReference>
<feature type="repeat" description="PPR" evidence="3">
    <location>
        <begin position="1142"/>
        <end position="1176"/>
    </location>
</feature>
<feature type="repeat" description="PPR" evidence="3">
    <location>
        <begin position="1111"/>
        <end position="1141"/>
    </location>
</feature>
<dbReference type="GO" id="GO:0048731">
    <property type="term" value="P:system development"/>
    <property type="evidence" value="ECO:0007669"/>
    <property type="project" value="UniProtKB-ARBA"/>
</dbReference>
<evidence type="ECO:0000313" key="6">
    <source>
        <dbReference type="EMBL" id="KAD5317300.1"/>
    </source>
</evidence>
<dbReference type="Gene3D" id="1.25.40.10">
    <property type="entry name" value="Tetratricopeptide repeat domain"/>
    <property type="match status" value="3"/>
</dbReference>
<dbReference type="CDD" id="cd09272">
    <property type="entry name" value="RNase_HI_RT_Ty1"/>
    <property type="match status" value="1"/>
</dbReference>
<dbReference type="InterPro" id="IPR013103">
    <property type="entry name" value="RVT_2"/>
</dbReference>
<dbReference type="Pfam" id="PF00665">
    <property type="entry name" value="rve"/>
    <property type="match status" value="1"/>
</dbReference>
<dbReference type="InterPro" id="IPR057670">
    <property type="entry name" value="SH3_retrovirus"/>
</dbReference>
<dbReference type="Pfam" id="PF01535">
    <property type="entry name" value="PPR"/>
    <property type="match status" value="2"/>
</dbReference>
<evidence type="ECO:0000259" key="5">
    <source>
        <dbReference type="PROSITE" id="PS50994"/>
    </source>
</evidence>
<dbReference type="GO" id="GO:0015074">
    <property type="term" value="P:DNA integration"/>
    <property type="evidence" value="ECO:0007669"/>
    <property type="project" value="InterPro"/>
</dbReference>
<feature type="domain" description="Integrase catalytic" evidence="5">
    <location>
        <begin position="1"/>
        <end position="151"/>
    </location>
</feature>
<dbReference type="PANTHER" id="PTHR47926">
    <property type="entry name" value="PENTATRICOPEPTIDE REPEAT-CONTAINING PROTEIN"/>
    <property type="match status" value="1"/>
</dbReference>
<keyword evidence="7" id="KW-1185">Reference proteome</keyword>
<dbReference type="InterPro" id="IPR011990">
    <property type="entry name" value="TPR-like_helical_dom_sf"/>
</dbReference>
<feature type="repeat" description="PPR" evidence="3">
    <location>
        <begin position="1041"/>
        <end position="1075"/>
    </location>
</feature>
<evidence type="ECO:0000256" key="4">
    <source>
        <dbReference type="SAM" id="MobiDB-lite"/>
    </source>
</evidence>
<dbReference type="Pfam" id="PF12854">
    <property type="entry name" value="PPR_1"/>
    <property type="match status" value="1"/>
</dbReference>
<dbReference type="InterPro" id="IPR046960">
    <property type="entry name" value="PPR_At4g14850-like_plant"/>
</dbReference>
<feature type="repeat" description="PPR" evidence="3">
    <location>
        <begin position="885"/>
        <end position="920"/>
    </location>
</feature>
<sequence length="1435" mass="163209">MQAPSLGGSLYYLLLIDDYTRMNWVYFLRHKSEAFSKFKTFKALVEKESSCPIKVLRTDRGGEFCSQEFNQFCEGLGIRRELTIPHTPEHNGVVERKNRTKMGLTRSMLKQKELPNHFWAEGVATAVYLLNRAPTKAVPNKTPLEGWEGLKPTVHHLKVFGCIAYSLTHPHNRQKLDHRSERCLFVGYSQESCGYRLYNPSSKKFTVQKHVIFDEEGVWKWKSEGTKEPILNPTHFSDPFPHLDPDLDNSQTTTTGTTPTTSPTQILSNTSTLTPLPNLPRPPQNPNQHNPSTSTPQPNESLTGPAKRISRPPTWLRDYHTGEDLSEEETQLFALNISDPNTYSEAATKQEWQQAMREEIAALEKNNTWTLTSLPQGKNVVGIKWTFKTKVGPNGEILRFKARLVAKGYSQIEGIDYTETFAPVARFETIRVVIATAAHRGWELHQLDVKTAFLNGDLTEEIYVQQPEGFVIKGSEEKVYRLRKALYGLKQAPRAWYSKIDGYFIDHGFNRSISEPTLYVKEVPNQGIIFVCLYVDDIVCTSSNNSLISDFKETMKSQFEMSDMGLLKYFLGLEVTQMKTGVFICLAQYANKLLMKFKMERAKAEYTPMNTSEKLQVNDGAEKVDEVIYRSAVGGLIYLTHTRPDIAYSVSVVSRFMQNPSKVHMGAVRRILRYVTGTVGYGLWYDQVGELKLTGYTDSDWAGCIDDRKSVSANIFMLGNGPVSWSSKKQSTVALSSSEAEYIAATSAACQGIWLRRILADLRLDVYEPTTIWCDNKSAINLSKNPIMHSRSKHIELKHHFIRDLVKKGMIMLEFCSTDEQLADLLTKSLTKEKFVYFRHKDEVVAKPESKLDGVKLSNKMITEYIHQGDLDSAYNVFENMPIRTTITWNSMLTGYSKTAGRVEDARQLFDKIPEPDIVSYNTMLNCYMRNCGIKAAQDFFDQMLFRDTVSWNTMLTGLCQNGMMDEAYQLFEKMPKKNQVSWNVMISGYAVRGDLAFAEKLFSNAPDKCVVAWTAMVTGYMKFRKVELAEKLFDEMPERNLVTWNAMVSGFVENGQAGDGLKLFRTMVETGVKPNSSTISSVLLGCSSLSSLKLGKQVHQMTHKSPLSLHTMVNTSLISMYCKCGDLETAWKLFHEILHKDVVTWNAMISGYAQHGEGNKALLLFDTMKKEGIKPDWITFIGVLSACNHAGLVTRGIQYFDSMQRDYKIKPKPDHFTCIVDLLGRAGKLVEASNLIKSMPFKPQPAIFGTLLGACRIHKNLELAEYASRNLLDCDPSSAAGYVQLANVYAAMRKWDCVSKVRRLMKDNKVIKFPGYSWIEVMNSVHEFRSGDRIHPELVLIHEKLDELEKKMKVAGYIPVLESALHNAHEKYFQNLRYVERHGDDTIARPIQTFLKKIKVYLWPDLTRLDSKWHESRQNCPNHLKSDCFKELEG</sequence>
<accession>A0A5N6NST5</accession>
<organism evidence="6 7">
    <name type="scientific">Mikania micrantha</name>
    <name type="common">bitter vine</name>
    <dbReference type="NCBI Taxonomy" id="192012"/>
    <lineage>
        <taxon>Eukaryota</taxon>
        <taxon>Viridiplantae</taxon>
        <taxon>Streptophyta</taxon>
        <taxon>Embryophyta</taxon>
        <taxon>Tracheophyta</taxon>
        <taxon>Spermatophyta</taxon>
        <taxon>Magnoliopsida</taxon>
        <taxon>eudicotyledons</taxon>
        <taxon>Gunneridae</taxon>
        <taxon>Pentapetalae</taxon>
        <taxon>asterids</taxon>
        <taxon>campanulids</taxon>
        <taxon>Asterales</taxon>
        <taxon>Asteraceae</taxon>
        <taxon>Asteroideae</taxon>
        <taxon>Heliantheae alliance</taxon>
        <taxon>Eupatorieae</taxon>
        <taxon>Mikania</taxon>
    </lineage>
</organism>
<name>A0A5N6NST5_9ASTR</name>
<dbReference type="FunFam" id="1.25.40.10:FF:000031">
    <property type="entry name" value="Pentatricopeptide repeat-containing protein mitochondrial"/>
    <property type="match status" value="1"/>
</dbReference>
<dbReference type="OrthoDB" id="185373at2759"/>
<keyword evidence="2" id="KW-0677">Repeat</keyword>
<gene>
    <name evidence="6" type="ORF">E3N88_17246</name>
</gene>
<dbReference type="Pfam" id="PF20431">
    <property type="entry name" value="E_motif"/>
    <property type="match status" value="1"/>
</dbReference>
<evidence type="ECO:0000313" key="7">
    <source>
        <dbReference type="Proteomes" id="UP000326396"/>
    </source>
</evidence>
<feature type="region of interest" description="Disordered" evidence="4">
    <location>
        <begin position="230"/>
        <end position="314"/>
    </location>
</feature>
<dbReference type="SUPFAM" id="SSF53098">
    <property type="entry name" value="Ribonuclease H-like"/>
    <property type="match status" value="1"/>
</dbReference>
<dbReference type="FunFam" id="1.25.40.10:FF:000366">
    <property type="entry name" value="Pentatricopeptide (PPR) repeat-containing protein"/>
    <property type="match status" value="1"/>
</dbReference>
<dbReference type="PROSITE" id="PS51375">
    <property type="entry name" value="PPR"/>
    <property type="match status" value="6"/>
</dbReference>
<dbReference type="FunFam" id="1.25.40.10:FF:001074">
    <property type="entry name" value="Pentatricopeptide repeat-containing protein, mitochondrial"/>
    <property type="match status" value="1"/>
</dbReference>
<dbReference type="GO" id="GO:0003723">
    <property type="term" value="F:RNA binding"/>
    <property type="evidence" value="ECO:0007669"/>
    <property type="project" value="InterPro"/>
</dbReference>
<feature type="repeat" description="PPR" evidence="3">
    <location>
        <begin position="948"/>
        <end position="982"/>
    </location>
</feature>
<dbReference type="InterPro" id="IPR043502">
    <property type="entry name" value="DNA/RNA_pol_sf"/>
</dbReference>
<comment type="caution">
    <text evidence="6">The sequence shown here is derived from an EMBL/GenBank/DDBJ whole genome shotgun (WGS) entry which is preliminary data.</text>
</comment>
<dbReference type="FunFam" id="1.25.40.10:FF:000125">
    <property type="entry name" value="Pentatricopeptide repeat-containing protein"/>
    <property type="match status" value="1"/>
</dbReference>
<dbReference type="EMBL" id="SZYD01000009">
    <property type="protein sequence ID" value="KAD5317300.1"/>
    <property type="molecule type" value="Genomic_DNA"/>
</dbReference>
<reference evidence="6 7" key="1">
    <citation type="submission" date="2019-05" db="EMBL/GenBank/DDBJ databases">
        <title>Mikania micrantha, genome provides insights into the molecular mechanism of rapid growth.</title>
        <authorList>
            <person name="Liu B."/>
        </authorList>
    </citation>
    <scope>NUCLEOTIDE SEQUENCE [LARGE SCALE GENOMIC DNA]</scope>
    <source>
        <strain evidence="6">NLD-2019</strain>
        <tissue evidence="6">Leaf</tissue>
    </source>
</reference>
<dbReference type="Gene3D" id="3.30.420.10">
    <property type="entry name" value="Ribonuclease H-like superfamily/Ribonuclease H"/>
    <property type="match status" value="1"/>
</dbReference>
<dbReference type="Proteomes" id="UP000326396">
    <property type="component" value="Linkage Group LG17"/>
</dbReference>
<evidence type="ECO:0000256" key="3">
    <source>
        <dbReference type="PROSITE-ProRule" id="PRU00708"/>
    </source>
</evidence>
<protein>
    <recommendedName>
        <fullName evidence="5">Integrase catalytic domain-containing protein</fullName>
    </recommendedName>
</protein>
<dbReference type="PROSITE" id="PS50994">
    <property type="entry name" value="INTEGRASE"/>
    <property type="match status" value="1"/>
</dbReference>
<dbReference type="InterPro" id="IPR046848">
    <property type="entry name" value="E_motif"/>
</dbReference>
<dbReference type="InterPro" id="IPR012337">
    <property type="entry name" value="RNaseH-like_sf"/>
</dbReference>